<protein>
    <recommendedName>
        <fullName evidence="8">Glutamate--cysteine ligase</fullName>
        <ecNumber evidence="8">6.3.2.2</ecNumber>
    </recommendedName>
    <alternativeName>
        <fullName evidence="8">Gamma-ECS</fullName>
        <shortName evidence="8">GCS</shortName>
    </alternativeName>
    <alternativeName>
        <fullName evidence="8">Gamma-glutamylcysteine synthetase</fullName>
    </alternativeName>
</protein>
<dbReference type="UniPathway" id="UPA00142">
    <property type="reaction ID" value="UER00209"/>
</dbReference>
<dbReference type="AlphaFoldDB" id="A0A2A2I110"/>
<dbReference type="EMBL" id="QEKQ01000004">
    <property type="protein sequence ID" value="PVY76902.1"/>
    <property type="molecule type" value="Genomic_DNA"/>
</dbReference>
<dbReference type="GO" id="GO:0005524">
    <property type="term" value="F:ATP binding"/>
    <property type="evidence" value="ECO:0007669"/>
    <property type="project" value="UniProtKB-KW"/>
</dbReference>
<dbReference type="InterPro" id="IPR014746">
    <property type="entry name" value="Gln_synth/guanido_kin_cat_dom"/>
</dbReference>
<comment type="catalytic activity">
    <reaction evidence="7 8 9">
        <text>L-cysteine + L-glutamate + ATP = gamma-L-glutamyl-L-cysteine + ADP + phosphate + H(+)</text>
        <dbReference type="Rhea" id="RHEA:13285"/>
        <dbReference type="ChEBI" id="CHEBI:15378"/>
        <dbReference type="ChEBI" id="CHEBI:29985"/>
        <dbReference type="ChEBI" id="CHEBI:30616"/>
        <dbReference type="ChEBI" id="CHEBI:35235"/>
        <dbReference type="ChEBI" id="CHEBI:43474"/>
        <dbReference type="ChEBI" id="CHEBI:58173"/>
        <dbReference type="ChEBI" id="CHEBI:456216"/>
        <dbReference type="EC" id="6.3.2.2"/>
    </reaction>
</comment>
<dbReference type="GO" id="GO:0004357">
    <property type="term" value="F:glutamate-cysteine ligase activity"/>
    <property type="evidence" value="ECO:0007669"/>
    <property type="project" value="UniProtKB-UniRule"/>
</dbReference>
<dbReference type="PANTHER" id="PTHR38761">
    <property type="entry name" value="GLUTAMATE--CYSTEINE LIGASE"/>
    <property type="match status" value="1"/>
</dbReference>
<dbReference type="InterPro" id="IPR007370">
    <property type="entry name" value="Glu_cys_ligase"/>
</dbReference>
<keyword evidence="6 8" id="KW-0067">ATP-binding</keyword>
<organism evidence="11 13">
    <name type="scientific">Tamilnaduibacter salinus</name>
    <dbReference type="NCBI Taxonomy" id="1484056"/>
    <lineage>
        <taxon>Bacteria</taxon>
        <taxon>Pseudomonadati</taxon>
        <taxon>Pseudomonadota</taxon>
        <taxon>Gammaproteobacteria</taxon>
        <taxon>Pseudomonadales</taxon>
        <taxon>Marinobacteraceae</taxon>
        <taxon>Tamilnaduibacter</taxon>
    </lineage>
</organism>
<reference evidence="11 13" key="1">
    <citation type="submission" date="2017-07" db="EMBL/GenBank/DDBJ databases">
        <title>Tamlnaduibacter salinus (Mi-7) genome sequencing.</title>
        <authorList>
            <person name="Verma A."/>
            <person name="Krishnamurthi S."/>
        </authorList>
    </citation>
    <scope>NUCLEOTIDE SEQUENCE [LARGE SCALE GENOMIC DNA]</scope>
    <source>
        <strain evidence="11 13">Mi-7</strain>
    </source>
</reference>
<dbReference type="InterPro" id="IPR006334">
    <property type="entry name" value="Glut_cys_ligase"/>
</dbReference>
<dbReference type="GO" id="GO:0006750">
    <property type="term" value="P:glutathione biosynthetic process"/>
    <property type="evidence" value="ECO:0007669"/>
    <property type="project" value="UniProtKB-UniRule"/>
</dbReference>
<keyword evidence="13" id="KW-1185">Reference proteome</keyword>
<gene>
    <name evidence="8" type="primary">gshA</name>
    <name evidence="12" type="ORF">C8D92_104134</name>
    <name evidence="11" type="ORF">CF392_14410</name>
</gene>
<dbReference type="EMBL" id="NMPM01000104">
    <property type="protein sequence ID" value="PAV24790.1"/>
    <property type="molecule type" value="Genomic_DNA"/>
</dbReference>
<dbReference type="Proteomes" id="UP000245887">
    <property type="component" value="Unassembled WGS sequence"/>
</dbReference>
<feature type="domain" description="Glutamate--cysteine ligase" evidence="10">
    <location>
        <begin position="16"/>
        <end position="372"/>
    </location>
</feature>
<dbReference type="GO" id="GO:0005829">
    <property type="term" value="C:cytosol"/>
    <property type="evidence" value="ECO:0007669"/>
    <property type="project" value="TreeGrafter"/>
</dbReference>
<dbReference type="NCBIfam" id="TIGR01434">
    <property type="entry name" value="glu_cys_ligase"/>
    <property type="match status" value="1"/>
</dbReference>
<evidence type="ECO:0000256" key="2">
    <source>
        <dbReference type="ARBA" id="ARBA00008772"/>
    </source>
</evidence>
<evidence type="ECO:0000313" key="14">
    <source>
        <dbReference type="Proteomes" id="UP000245887"/>
    </source>
</evidence>
<comment type="pathway">
    <text evidence="1 8 9">Sulfur metabolism; glutathione biosynthesis; glutathione from L-cysteine and L-glutamate: step 1/2.</text>
</comment>
<evidence type="ECO:0000256" key="8">
    <source>
        <dbReference type="HAMAP-Rule" id="MF_00578"/>
    </source>
</evidence>
<evidence type="ECO:0000256" key="5">
    <source>
        <dbReference type="ARBA" id="ARBA00022741"/>
    </source>
</evidence>
<keyword evidence="5 8" id="KW-0547">Nucleotide-binding</keyword>
<evidence type="ECO:0000313" key="11">
    <source>
        <dbReference type="EMBL" id="PAV24790.1"/>
    </source>
</evidence>
<evidence type="ECO:0000259" key="10">
    <source>
        <dbReference type="Pfam" id="PF04262"/>
    </source>
</evidence>
<comment type="similarity">
    <text evidence="2 8">Belongs to the glutamate--cysteine ligase type 1 family. Type 1 subfamily.</text>
</comment>
<dbReference type="Pfam" id="PF04262">
    <property type="entry name" value="Glu_cys_ligase"/>
    <property type="match status" value="1"/>
</dbReference>
<name>A0A2A2I110_9GAMM</name>
<dbReference type="RefSeq" id="WP_095612140.1">
    <property type="nucleotide sequence ID" value="NZ_NMPM01000104.1"/>
</dbReference>
<proteinExistence type="inferred from homology"/>
<dbReference type="PANTHER" id="PTHR38761:SF1">
    <property type="entry name" value="GLUTAMATE--CYSTEINE LIGASE"/>
    <property type="match status" value="1"/>
</dbReference>
<dbReference type="EC" id="6.3.2.2" evidence="8"/>
<evidence type="ECO:0000256" key="9">
    <source>
        <dbReference type="RuleBase" id="RU004391"/>
    </source>
</evidence>
<reference evidence="12 14" key="2">
    <citation type="submission" date="2018-04" db="EMBL/GenBank/DDBJ databases">
        <title>Genomic Encyclopedia of Type Strains, Phase IV (KMG-IV): sequencing the most valuable type-strain genomes for metagenomic binning, comparative biology and taxonomic classification.</title>
        <authorList>
            <person name="Goeker M."/>
        </authorList>
    </citation>
    <scope>NUCLEOTIDE SEQUENCE [LARGE SCALE GENOMIC DNA]</scope>
    <source>
        <strain evidence="12 14">DSM 28688</strain>
    </source>
</reference>
<dbReference type="SUPFAM" id="SSF55931">
    <property type="entry name" value="Glutamine synthetase/guanido kinase"/>
    <property type="match status" value="1"/>
</dbReference>
<evidence type="ECO:0000313" key="12">
    <source>
        <dbReference type="EMBL" id="PVY76902.1"/>
    </source>
</evidence>
<dbReference type="Proteomes" id="UP000218332">
    <property type="component" value="Unassembled WGS sequence"/>
</dbReference>
<dbReference type="OrthoDB" id="9803907at2"/>
<dbReference type="GO" id="GO:0046872">
    <property type="term" value="F:metal ion binding"/>
    <property type="evidence" value="ECO:0007669"/>
    <property type="project" value="TreeGrafter"/>
</dbReference>
<keyword evidence="4 8" id="KW-0317">Glutathione biosynthesis</keyword>
<evidence type="ECO:0000256" key="1">
    <source>
        <dbReference type="ARBA" id="ARBA00005006"/>
    </source>
</evidence>
<accession>A0A2A2I110</accession>
<sequence length="518" mass="58370">MAESREGLFQQLIRNGWSGFRKGVEKEGLRVDPDGFIAQTPHPEALGSTLMHSRITTDYSESLLELITPVCETTDEVIQSLRDVHTFVQRRLGDEVLWAASMPCRLDGDPSIPIAQYGTSNSGRLKEVYRRGLAVRYGRMMQSIAGVHYNFSLPDRFWNDWQAALGDTRSLQVFKSDQYFWLIRNFRRRSWLLMLLFGASPALDASFVEGKSHKLRRFSDCTLFDETATSLRMGDLGYHNNAQASLDICFNELQTYTETLDRAIHTPWPPYEKLGLKDDNGDYRQINTNVLQIENEYYSAIRPKRSVARGEKPIQALHDRGVEYVEVRCLDLDPFDPVGISAEQMDFLDLFLLDCLLADSGRISDEECERLDGGYQDVVARGRERGLSICFNNELTPTSAAANALMDRLEPLADELDAQDGGGRYHNALAVQRAKVSDPSGVASARVLASMQNANEGHLEWTLAQSRRHQSILKEQGLDPAVEEAMEAEARASLAAQRELEASDTESFESYLKAYQSD</sequence>
<dbReference type="Gene3D" id="3.30.590.20">
    <property type="match status" value="1"/>
</dbReference>
<comment type="caution">
    <text evidence="11">The sequence shown here is derived from an EMBL/GenBank/DDBJ whole genome shotgun (WGS) entry which is preliminary data.</text>
</comment>
<keyword evidence="3 8" id="KW-0436">Ligase</keyword>
<evidence type="ECO:0000256" key="6">
    <source>
        <dbReference type="ARBA" id="ARBA00022840"/>
    </source>
</evidence>
<evidence type="ECO:0000256" key="3">
    <source>
        <dbReference type="ARBA" id="ARBA00022598"/>
    </source>
</evidence>
<evidence type="ECO:0000256" key="7">
    <source>
        <dbReference type="ARBA" id="ARBA00048819"/>
    </source>
</evidence>
<evidence type="ECO:0000256" key="4">
    <source>
        <dbReference type="ARBA" id="ARBA00022684"/>
    </source>
</evidence>
<evidence type="ECO:0000313" key="13">
    <source>
        <dbReference type="Proteomes" id="UP000218332"/>
    </source>
</evidence>
<dbReference type="HAMAP" id="MF_00578">
    <property type="entry name" value="Glu_cys_ligase"/>
    <property type="match status" value="1"/>
</dbReference>